<accession>A0A0A8ZA01</accession>
<name>A0A0A8ZA01_ARUDO</name>
<evidence type="ECO:0000313" key="1">
    <source>
        <dbReference type="EMBL" id="JAD31687.1"/>
    </source>
</evidence>
<organism evidence="1">
    <name type="scientific">Arundo donax</name>
    <name type="common">Giant reed</name>
    <name type="synonym">Donax arundinaceus</name>
    <dbReference type="NCBI Taxonomy" id="35708"/>
    <lineage>
        <taxon>Eukaryota</taxon>
        <taxon>Viridiplantae</taxon>
        <taxon>Streptophyta</taxon>
        <taxon>Embryophyta</taxon>
        <taxon>Tracheophyta</taxon>
        <taxon>Spermatophyta</taxon>
        <taxon>Magnoliopsida</taxon>
        <taxon>Liliopsida</taxon>
        <taxon>Poales</taxon>
        <taxon>Poaceae</taxon>
        <taxon>PACMAD clade</taxon>
        <taxon>Arundinoideae</taxon>
        <taxon>Arundineae</taxon>
        <taxon>Arundo</taxon>
    </lineage>
</organism>
<sequence>MLTVNLFHQSSVLHSSFLMATG</sequence>
<protein>
    <submittedName>
        <fullName evidence="1">Uncharacterized protein</fullName>
    </submittedName>
</protein>
<dbReference type="AlphaFoldDB" id="A0A0A8ZA01"/>
<reference evidence="1" key="2">
    <citation type="journal article" date="2015" name="Data Brief">
        <title>Shoot transcriptome of the giant reed, Arundo donax.</title>
        <authorList>
            <person name="Barrero R.A."/>
            <person name="Guerrero F.D."/>
            <person name="Moolhuijzen P."/>
            <person name="Goolsby J.A."/>
            <person name="Tidwell J."/>
            <person name="Bellgard S.E."/>
            <person name="Bellgard M.I."/>
        </authorList>
    </citation>
    <scope>NUCLEOTIDE SEQUENCE</scope>
    <source>
        <tissue evidence="1">Shoot tissue taken approximately 20 cm above the soil surface</tissue>
    </source>
</reference>
<dbReference type="EMBL" id="GBRH01266208">
    <property type="protein sequence ID" value="JAD31687.1"/>
    <property type="molecule type" value="Transcribed_RNA"/>
</dbReference>
<reference evidence="1" key="1">
    <citation type="submission" date="2014-09" db="EMBL/GenBank/DDBJ databases">
        <authorList>
            <person name="Magalhaes I.L.F."/>
            <person name="Oliveira U."/>
            <person name="Santos F.R."/>
            <person name="Vidigal T.H.D.A."/>
            <person name="Brescovit A.D."/>
            <person name="Santos A.J."/>
        </authorList>
    </citation>
    <scope>NUCLEOTIDE SEQUENCE</scope>
    <source>
        <tissue evidence="1">Shoot tissue taken approximately 20 cm above the soil surface</tissue>
    </source>
</reference>
<proteinExistence type="predicted"/>